<sequence>MIYSLAKGIVRAFLYLYHRIQANGMKKIPAAGPVIVVGNHVSYLDPVYIGAMLPRRIHFMAKQEIFRNAVMRCLLNIAGAFPVNRDKPQIQTMRTALHYLQNGEVVGIFPEGGRRQGNTFDELKQGAAYLAVKSNCPVVPVCIEGTEQALPRGSVWIRPVSVRMEVGQILYPPATGSVKEKQLWLTEQIQREFIRLKSTPASSRTVEFLR</sequence>
<dbReference type="SMART" id="SM00563">
    <property type="entry name" value="PlsC"/>
    <property type="match status" value="1"/>
</dbReference>
<dbReference type="Proteomes" id="UP000199695">
    <property type="component" value="Unassembled WGS sequence"/>
</dbReference>
<gene>
    <name evidence="6" type="ORF">SAMN05444955_102218</name>
</gene>
<dbReference type="Pfam" id="PF01553">
    <property type="entry name" value="Acyltransferase"/>
    <property type="match status" value="1"/>
</dbReference>
<evidence type="ECO:0000256" key="2">
    <source>
        <dbReference type="ARBA" id="ARBA00022679"/>
    </source>
</evidence>
<evidence type="ECO:0000313" key="6">
    <source>
        <dbReference type="EMBL" id="SEM82974.1"/>
    </source>
</evidence>
<keyword evidence="4" id="KW-0444">Lipid biosynthesis</keyword>
<keyword evidence="4" id="KW-0443">Lipid metabolism</keyword>
<keyword evidence="4" id="KW-0594">Phospholipid biosynthesis</keyword>
<keyword evidence="7" id="KW-1185">Reference proteome</keyword>
<comment type="domain">
    <text evidence="4">The HXXXXD motif is essential for acyltransferase activity and may constitute the binding site for the phosphate moiety of the glycerol-3-phosphate.</text>
</comment>
<evidence type="ECO:0000259" key="5">
    <source>
        <dbReference type="SMART" id="SM00563"/>
    </source>
</evidence>
<keyword evidence="4" id="KW-1208">Phospholipid metabolism</keyword>
<reference evidence="6 7" key="1">
    <citation type="submission" date="2016-10" db="EMBL/GenBank/DDBJ databases">
        <authorList>
            <person name="de Groot N.N."/>
        </authorList>
    </citation>
    <scope>NUCLEOTIDE SEQUENCE [LARGE SCALE GENOMIC DNA]</scope>
    <source>
        <strain evidence="6 7">DSM 46701</strain>
    </source>
</reference>
<protein>
    <recommendedName>
        <fullName evidence="4">1-acyl-sn-glycerol-3-phosphate acyltransferase</fullName>
        <ecNumber evidence="4">2.3.1.51</ecNumber>
    </recommendedName>
</protein>
<organism evidence="6 7">
    <name type="scientific">Lihuaxuella thermophila</name>
    <dbReference type="NCBI Taxonomy" id="1173111"/>
    <lineage>
        <taxon>Bacteria</taxon>
        <taxon>Bacillati</taxon>
        <taxon>Bacillota</taxon>
        <taxon>Bacilli</taxon>
        <taxon>Bacillales</taxon>
        <taxon>Thermoactinomycetaceae</taxon>
        <taxon>Lihuaxuella</taxon>
    </lineage>
</organism>
<evidence type="ECO:0000256" key="1">
    <source>
        <dbReference type="ARBA" id="ARBA00008655"/>
    </source>
</evidence>
<comment type="catalytic activity">
    <reaction evidence="4">
        <text>a 1-acyl-sn-glycero-3-phosphate + an acyl-CoA = a 1,2-diacyl-sn-glycero-3-phosphate + CoA</text>
        <dbReference type="Rhea" id="RHEA:19709"/>
        <dbReference type="ChEBI" id="CHEBI:57287"/>
        <dbReference type="ChEBI" id="CHEBI:57970"/>
        <dbReference type="ChEBI" id="CHEBI:58342"/>
        <dbReference type="ChEBI" id="CHEBI:58608"/>
        <dbReference type="EC" id="2.3.1.51"/>
    </reaction>
</comment>
<comment type="similarity">
    <text evidence="1 4">Belongs to the 1-acyl-sn-glycerol-3-phosphate acyltransferase family.</text>
</comment>
<dbReference type="EMBL" id="FOCQ01000002">
    <property type="protein sequence ID" value="SEM82974.1"/>
    <property type="molecule type" value="Genomic_DNA"/>
</dbReference>
<keyword evidence="2 4" id="KW-0808">Transferase</keyword>
<dbReference type="GO" id="GO:0016020">
    <property type="term" value="C:membrane"/>
    <property type="evidence" value="ECO:0007669"/>
    <property type="project" value="InterPro"/>
</dbReference>
<name>A0A1H8BLF3_9BACL</name>
<proteinExistence type="inferred from homology"/>
<dbReference type="PANTHER" id="PTHR10434:SF11">
    <property type="entry name" value="1-ACYL-SN-GLYCEROL-3-PHOSPHATE ACYLTRANSFERASE"/>
    <property type="match status" value="1"/>
</dbReference>
<dbReference type="AlphaFoldDB" id="A0A1H8BLF3"/>
<dbReference type="EC" id="2.3.1.51" evidence="4"/>
<keyword evidence="3 4" id="KW-0012">Acyltransferase</keyword>
<dbReference type="STRING" id="1173111.SAMN05444955_102218"/>
<dbReference type="NCBIfam" id="TIGR00530">
    <property type="entry name" value="AGP_acyltrn"/>
    <property type="match status" value="1"/>
</dbReference>
<evidence type="ECO:0000256" key="3">
    <source>
        <dbReference type="ARBA" id="ARBA00023315"/>
    </source>
</evidence>
<dbReference type="GO" id="GO:0003841">
    <property type="term" value="F:1-acylglycerol-3-phosphate O-acyltransferase activity"/>
    <property type="evidence" value="ECO:0007669"/>
    <property type="project" value="UniProtKB-UniRule"/>
</dbReference>
<evidence type="ECO:0000313" key="7">
    <source>
        <dbReference type="Proteomes" id="UP000199695"/>
    </source>
</evidence>
<dbReference type="CDD" id="cd07989">
    <property type="entry name" value="LPLAT_AGPAT-like"/>
    <property type="match status" value="1"/>
</dbReference>
<dbReference type="PANTHER" id="PTHR10434">
    <property type="entry name" value="1-ACYL-SN-GLYCEROL-3-PHOSPHATE ACYLTRANSFERASE"/>
    <property type="match status" value="1"/>
</dbReference>
<dbReference type="GO" id="GO:0006654">
    <property type="term" value="P:phosphatidic acid biosynthetic process"/>
    <property type="evidence" value="ECO:0007669"/>
    <property type="project" value="TreeGrafter"/>
</dbReference>
<feature type="domain" description="Phospholipid/glycerol acyltransferase" evidence="5">
    <location>
        <begin position="34"/>
        <end position="146"/>
    </location>
</feature>
<evidence type="ECO:0000256" key="4">
    <source>
        <dbReference type="RuleBase" id="RU361267"/>
    </source>
</evidence>
<dbReference type="InterPro" id="IPR002123">
    <property type="entry name" value="Plipid/glycerol_acylTrfase"/>
</dbReference>
<dbReference type="OrthoDB" id="9803035at2"/>
<accession>A0A1H8BLF3</accession>
<dbReference type="SUPFAM" id="SSF69593">
    <property type="entry name" value="Glycerol-3-phosphate (1)-acyltransferase"/>
    <property type="match status" value="1"/>
</dbReference>
<dbReference type="InterPro" id="IPR004552">
    <property type="entry name" value="AGP_acyltrans"/>
</dbReference>
<dbReference type="RefSeq" id="WP_089965195.1">
    <property type="nucleotide sequence ID" value="NZ_FOCQ01000002.1"/>
</dbReference>